<name>A0ABV5IYJ3_9ACTN</name>
<proteinExistence type="predicted"/>
<sequence>MTGEKEERSPRPQVGDIVDITLKGARVGHRSDPGWLNFFLGGTPHRLLTACPGITIRPATPADEVWPPQAGDVWQDRDGDLWFATDMNADDDPTGPCIEFVSTRGASHVDPEGARRAWGPIGLVYRWQGDR</sequence>
<evidence type="ECO:0000313" key="2">
    <source>
        <dbReference type="Proteomes" id="UP001589647"/>
    </source>
</evidence>
<dbReference type="Proteomes" id="UP001589647">
    <property type="component" value="Unassembled WGS sequence"/>
</dbReference>
<dbReference type="EMBL" id="JBHMEI010000104">
    <property type="protein sequence ID" value="MFB9209608.1"/>
    <property type="molecule type" value="Genomic_DNA"/>
</dbReference>
<evidence type="ECO:0000313" key="1">
    <source>
        <dbReference type="EMBL" id="MFB9209608.1"/>
    </source>
</evidence>
<reference evidence="1 2" key="1">
    <citation type="submission" date="2024-09" db="EMBL/GenBank/DDBJ databases">
        <authorList>
            <person name="Sun Q."/>
            <person name="Mori K."/>
        </authorList>
    </citation>
    <scope>NUCLEOTIDE SEQUENCE [LARGE SCALE GENOMIC DNA]</scope>
    <source>
        <strain evidence="1 2">CCM 3426</strain>
    </source>
</reference>
<gene>
    <name evidence="1" type="ORF">ACFFV7_51090</name>
</gene>
<comment type="caution">
    <text evidence="1">The sequence shown here is derived from an EMBL/GenBank/DDBJ whole genome shotgun (WGS) entry which is preliminary data.</text>
</comment>
<keyword evidence="2" id="KW-1185">Reference proteome</keyword>
<accession>A0ABV5IYJ3</accession>
<protein>
    <submittedName>
        <fullName evidence="1">Uncharacterized protein</fullName>
    </submittedName>
</protein>
<organism evidence="1 2">
    <name type="scientific">Nonomuraea spiralis</name>
    <dbReference type="NCBI Taxonomy" id="46182"/>
    <lineage>
        <taxon>Bacteria</taxon>
        <taxon>Bacillati</taxon>
        <taxon>Actinomycetota</taxon>
        <taxon>Actinomycetes</taxon>
        <taxon>Streptosporangiales</taxon>
        <taxon>Streptosporangiaceae</taxon>
        <taxon>Nonomuraea</taxon>
    </lineage>
</organism>
<dbReference type="RefSeq" id="WP_189648143.1">
    <property type="nucleotide sequence ID" value="NZ_BMRC01000006.1"/>
</dbReference>